<keyword evidence="4" id="KW-0378">Hydrolase</keyword>
<dbReference type="Gene3D" id="3.90.1720.10">
    <property type="entry name" value="endopeptidase domain like (from Nostoc punctiforme)"/>
    <property type="match status" value="1"/>
</dbReference>
<evidence type="ECO:0000313" key="10">
    <source>
        <dbReference type="EMBL" id="QNO19493.1"/>
    </source>
</evidence>
<evidence type="ECO:0000256" key="1">
    <source>
        <dbReference type="ARBA" id="ARBA00007074"/>
    </source>
</evidence>
<evidence type="ECO:0000256" key="5">
    <source>
        <dbReference type="ARBA" id="ARBA00022807"/>
    </source>
</evidence>
<feature type="coiled-coil region" evidence="6">
    <location>
        <begin position="34"/>
        <end position="121"/>
    </location>
</feature>
<evidence type="ECO:0000256" key="6">
    <source>
        <dbReference type="SAM" id="Coils"/>
    </source>
</evidence>
<dbReference type="PANTHER" id="PTHR47053:SF1">
    <property type="entry name" value="MUREIN DD-ENDOPEPTIDASE MEPH-RELATED"/>
    <property type="match status" value="1"/>
</dbReference>
<organism evidence="10 11">
    <name type="scientific">Caproicibacterium amylolyticum</name>
    <dbReference type="NCBI Taxonomy" id="2766537"/>
    <lineage>
        <taxon>Bacteria</taxon>
        <taxon>Bacillati</taxon>
        <taxon>Bacillota</taxon>
        <taxon>Clostridia</taxon>
        <taxon>Eubacteriales</taxon>
        <taxon>Oscillospiraceae</taxon>
        <taxon>Caproicibacterium</taxon>
    </lineage>
</organism>
<comment type="similarity">
    <text evidence="1">Belongs to the peptidase C40 family.</text>
</comment>
<evidence type="ECO:0000256" key="3">
    <source>
        <dbReference type="ARBA" id="ARBA00022729"/>
    </source>
</evidence>
<feature type="region of interest" description="Disordered" evidence="7">
    <location>
        <begin position="251"/>
        <end position="307"/>
    </location>
</feature>
<dbReference type="Pfam" id="PF00877">
    <property type="entry name" value="NLPC_P60"/>
    <property type="match status" value="1"/>
</dbReference>
<evidence type="ECO:0000256" key="8">
    <source>
        <dbReference type="SAM" id="SignalP"/>
    </source>
</evidence>
<dbReference type="KEGG" id="caml:H6X83_09985"/>
<keyword evidence="2" id="KW-0645">Protease</keyword>
<dbReference type="Gene3D" id="6.10.250.3150">
    <property type="match status" value="1"/>
</dbReference>
<proteinExistence type="inferred from homology"/>
<evidence type="ECO:0000313" key="11">
    <source>
        <dbReference type="Proteomes" id="UP000516046"/>
    </source>
</evidence>
<dbReference type="PANTHER" id="PTHR47053">
    <property type="entry name" value="MUREIN DD-ENDOPEPTIDASE MEPH-RELATED"/>
    <property type="match status" value="1"/>
</dbReference>
<keyword evidence="5" id="KW-0788">Thiol protease</keyword>
<feature type="signal peptide" evidence="8">
    <location>
        <begin position="1"/>
        <end position="34"/>
    </location>
</feature>
<dbReference type="Proteomes" id="UP000516046">
    <property type="component" value="Chromosome"/>
</dbReference>
<sequence length="427" mass="46621">MWTAKCWPQVFKRAMITILAASCAVTVAVGPAFAEDDINTLKDKQAQYAQLQQQNNEKLVALRSDESKKAEYGATLQSQVAAIEEQINDCSNQITDLNLQMQQAENEISEKQKQIDADYAKLKERLRALYMAGEARNLQILLSSDNLADLSDKSEALQMVTEHDTTLINRLKADKAAVQKAKESIQQSREQAESVKTSFAGKQQELATALAETNQFLKEIGQQEVDLQDKNASLDVQAAKIAASIDTWTQQQEEKKKQQEAAAAAESSASQQQASSSSQSDSGQSSNSDSGSASTPTSSPSTSSGSFSSLIAEAEKHLGKPYVMGASGPDTFDCSSFVCWVFTHSGVYNLPRTTAQGIYNQCTPISVSEARPGDIVFFTDTYDCGETVTHVGIYTGSNTMIHAGNPVQYTSIDTSYWRKHFYAFGRL</sequence>
<dbReference type="InterPro" id="IPR000064">
    <property type="entry name" value="NLP_P60_dom"/>
</dbReference>
<dbReference type="Pfam" id="PF24568">
    <property type="entry name" value="CC_PcsB"/>
    <property type="match status" value="1"/>
</dbReference>
<dbReference type="InterPro" id="IPR038765">
    <property type="entry name" value="Papain-like_cys_pep_sf"/>
</dbReference>
<gene>
    <name evidence="10" type="ORF">H6X83_09985</name>
</gene>
<dbReference type="InterPro" id="IPR057309">
    <property type="entry name" value="PcsB_CC"/>
</dbReference>
<feature type="chain" id="PRO_5028870684" evidence="8">
    <location>
        <begin position="35"/>
        <end position="427"/>
    </location>
</feature>
<evidence type="ECO:0000256" key="4">
    <source>
        <dbReference type="ARBA" id="ARBA00022801"/>
    </source>
</evidence>
<dbReference type="InterPro" id="IPR051202">
    <property type="entry name" value="Peptidase_C40"/>
</dbReference>
<dbReference type="GO" id="GO:0008234">
    <property type="term" value="F:cysteine-type peptidase activity"/>
    <property type="evidence" value="ECO:0007669"/>
    <property type="project" value="UniProtKB-KW"/>
</dbReference>
<protein>
    <submittedName>
        <fullName evidence="10">C40 family peptidase</fullName>
    </submittedName>
</protein>
<reference evidence="10 11" key="1">
    <citation type="submission" date="2020-08" db="EMBL/GenBank/DDBJ databases">
        <authorList>
            <person name="Ren C."/>
            <person name="Gu Y."/>
            <person name="Xu Y."/>
        </authorList>
    </citation>
    <scope>NUCLEOTIDE SEQUENCE [LARGE SCALE GENOMIC DNA]</scope>
    <source>
        <strain evidence="10 11">LBM18003</strain>
    </source>
</reference>
<name>A0A7G9WLD1_9FIRM</name>
<feature type="domain" description="NlpC/P60" evidence="9">
    <location>
        <begin position="304"/>
        <end position="427"/>
    </location>
</feature>
<feature type="coiled-coil region" evidence="6">
    <location>
        <begin position="168"/>
        <end position="198"/>
    </location>
</feature>
<dbReference type="AlphaFoldDB" id="A0A7G9WLD1"/>
<feature type="compositionally biased region" description="Low complexity" evidence="7">
    <location>
        <begin position="260"/>
        <end position="307"/>
    </location>
</feature>
<dbReference type="SUPFAM" id="SSF54001">
    <property type="entry name" value="Cysteine proteinases"/>
    <property type="match status" value="1"/>
</dbReference>
<keyword evidence="11" id="KW-1185">Reference proteome</keyword>
<evidence type="ECO:0000256" key="7">
    <source>
        <dbReference type="SAM" id="MobiDB-lite"/>
    </source>
</evidence>
<dbReference type="EMBL" id="CP060696">
    <property type="protein sequence ID" value="QNO19493.1"/>
    <property type="molecule type" value="Genomic_DNA"/>
</dbReference>
<keyword evidence="6" id="KW-0175">Coiled coil</keyword>
<evidence type="ECO:0000259" key="9">
    <source>
        <dbReference type="PROSITE" id="PS51935"/>
    </source>
</evidence>
<evidence type="ECO:0000256" key="2">
    <source>
        <dbReference type="ARBA" id="ARBA00022670"/>
    </source>
</evidence>
<dbReference type="GO" id="GO:0006508">
    <property type="term" value="P:proteolysis"/>
    <property type="evidence" value="ECO:0007669"/>
    <property type="project" value="UniProtKB-KW"/>
</dbReference>
<dbReference type="PROSITE" id="PS51935">
    <property type="entry name" value="NLPC_P60"/>
    <property type="match status" value="1"/>
</dbReference>
<keyword evidence="3 8" id="KW-0732">Signal</keyword>
<accession>A0A7G9WLD1</accession>